<name>A0ABU9BXK3_9BURK</name>
<dbReference type="RefSeq" id="WP_341429137.1">
    <property type="nucleotide sequence ID" value="NZ_JBBUTG010000033.1"/>
</dbReference>
<sequence>MDLEYQTAIPESFMALFAASGRMKPVEPLSAIRERYGYCEDLASLLVDTARTRKAQLGIDESDVLDRIATGLRSGEVVANEREAEWVMARLAEMLDWRR</sequence>
<evidence type="ECO:0000313" key="1">
    <source>
        <dbReference type="EMBL" id="MEK8034707.1"/>
    </source>
</evidence>
<organism evidence="1 2">
    <name type="scientific">Ideonella lacteola</name>
    <dbReference type="NCBI Taxonomy" id="2984193"/>
    <lineage>
        <taxon>Bacteria</taxon>
        <taxon>Pseudomonadati</taxon>
        <taxon>Pseudomonadota</taxon>
        <taxon>Betaproteobacteria</taxon>
        <taxon>Burkholderiales</taxon>
        <taxon>Sphaerotilaceae</taxon>
        <taxon>Ideonella</taxon>
    </lineage>
</organism>
<dbReference type="EMBL" id="JBBUTG010000033">
    <property type="protein sequence ID" value="MEK8034707.1"/>
    <property type="molecule type" value="Genomic_DNA"/>
</dbReference>
<comment type="caution">
    <text evidence="1">The sequence shown here is derived from an EMBL/GenBank/DDBJ whole genome shotgun (WGS) entry which is preliminary data.</text>
</comment>
<protein>
    <submittedName>
        <fullName evidence="1">ATPase with chaperone activity</fullName>
    </submittedName>
</protein>
<evidence type="ECO:0000313" key="2">
    <source>
        <dbReference type="Proteomes" id="UP001371218"/>
    </source>
</evidence>
<reference evidence="1 2" key="1">
    <citation type="submission" date="2024-04" db="EMBL/GenBank/DDBJ databases">
        <title>Novel species of the genus Ideonella isolated from streams.</title>
        <authorList>
            <person name="Lu H."/>
        </authorList>
    </citation>
    <scope>NUCLEOTIDE SEQUENCE [LARGE SCALE GENOMIC DNA]</scope>
    <source>
        <strain evidence="1 2">DXS29W</strain>
    </source>
</reference>
<keyword evidence="2" id="KW-1185">Reference proteome</keyword>
<gene>
    <name evidence="1" type="ORF">AACH06_28145</name>
</gene>
<accession>A0ABU9BXK3</accession>
<proteinExistence type="predicted"/>
<dbReference type="Proteomes" id="UP001371218">
    <property type="component" value="Unassembled WGS sequence"/>
</dbReference>